<dbReference type="GO" id="GO:0004674">
    <property type="term" value="F:protein serine/threonine kinase activity"/>
    <property type="evidence" value="ECO:0007669"/>
    <property type="project" value="UniProtKB-EC"/>
</dbReference>
<dbReference type="SMART" id="SM00220">
    <property type="entry name" value="S_TKc"/>
    <property type="match status" value="1"/>
</dbReference>
<evidence type="ECO:0000313" key="2">
    <source>
        <dbReference type="EMBL" id="VYT35752.1"/>
    </source>
</evidence>
<dbReference type="Gene3D" id="1.10.510.10">
    <property type="entry name" value="Transferase(Phosphotransferase) domain 1"/>
    <property type="match status" value="1"/>
</dbReference>
<sequence>MDRDCAGNCILLKQLGRGGQGEIYLAWDEEKSSYTAVKRFESRLLEGIREARILESLCHPGIPKYLGRRLEDGHLDLFMEYIPGISVKEYIRLHEKIPERRTAVWGIQLLDILDYLHRRSPPVIHCDIKPSNLIITRRGRLFLIDYGTAVLGKDGNQKLGTCGYAAPEQMDGLGYADEQSDIYSFGMTLYHMATGHHPGKKPWEDDKNYGFSRGFARVLKKCIQTDKEDRYQTVSEVRRGLKRVLRKRAAVWAGAAVSLILAAGVCWKSGYKKEQPAYAVLLAKAEKERSKAGSRFSMKAVRYYELAVDREPDQAAAYERLLRYYQSAGREKEGLTVLAEYVESKDFDAVGKDKLLFRMGLLYLQGKEGKGGFPPDPVLAYRYLAMQEHPTDTQKDCTELAGILSGKNCQGDRLWRILDRCGQKTEDFQQAYLLFQICRQKEQELKKYGDAEKKQEELADLMEKLSENNDEKRTALYEKAAFYERMIDSRGLEPWIEAADRYTDMLDREKEKAELQLKKAGLLAVYGRKKSAEEVHRAVIRQYSGWPEGYIAYGFYLAKAGKRDMAQDMYRRAKGLGAGEGTELQKLGAVLGEGND</sequence>
<name>A0A6N2W487_9FIRM</name>
<dbReference type="SUPFAM" id="SSF56112">
    <property type="entry name" value="Protein kinase-like (PK-like)"/>
    <property type="match status" value="1"/>
</dbReference>
<organism evidence="2">
    <name type="scientific">Anaerostipes caccae</name>
    <dbReference type="NCBI Taxonomy" id="105841"/>
    <lineage>
        <taxon>Bacteria</taxon>
        <taxon>Bacillati</taxon>
        <taxon>Bacillota</taxon>
        <taxon>Clostridia</taxon>
        <taxon>Lachnospirales</taxon>
        <taxon>Lachnospiraceae</taxon>
        <taxon>Anaerostipes</taxon>
    </lineage>
</organism>
<dbReference type="InterPro" id="IPR011009">
    <property type="entry name" value="Kinase-like_dom_sf"/>
</dbReference>
<dbReference type="GO" id="GO:0005524">
    <property type="term" value="F:ATP binding"/>
    <property type="evidence" value="ECO:0007669"/>
    <property type="project" value="InterPro"/>
</dbReference>
<dbReference type="Pfam" id="PF00069">
    <property type="entry name" value="Pkinase"/>
    <property type="match status" value="1"/>
</dbReference>
<dbReference type="Gene3D" id="1.25.40.10">
    <property type="entry name" value="Tetratricopeptide repeat domain"/>
    <property type="match status" value="1"/>
</dbReference>
<dbReference type="PANTHER" id="PTHR24361">
    <property type="entry name" value="MITOGEN-ACTIVATED KINASE KINASE KINASE"/>
    <property type="match status" value="1"/>
</dbReference>
<evidence type="ECO:0000259" key="1">
    <source>
        <dbReference type="PROSITE" id="PS50011"/>
    </source>
</evidence>
<dbReference type="InterPro" id="IPR011990">
    <property type="entry name" value="TPR-like_helical_dom_sf"/>
</dbReference>
<dbReference type="InterPro" id="IPR008271">
    <property type="entry name" value="Ser/Thr_kinase_AS"/>
</dbReference>
<reference evidence="2" key="1">
    <citation type="submission" date="2019-11" db="EMBL/GenBank/DDBJ databases">
        <authorList>
            <person name="Feng L."/>
        </authorList>
    </citation>
    <scope>NUCLEOTIDE SEQUENCE</scope>
    <source>
        <strain evidence="2">AcaccaeLFYP115</strain>
    </source>
</reference>
<dbReference type="InterPro" id="IPR000719">
    <property type="entry name" value="Prot_kinase_dom"/>
</dbReference>
<dbReference type="CDD" id="cd14014">
    <property type="entry name" value="STKc_PknB_like"/>
    <property type="match status" value="1"/>
</dbReference>
<dbReference type="RefSeq" id="WP_006566417.1">
    <property type="nucleotide sequence ID" value="NZ_BAABZP010000001.1"/>
</dbReference>
<protein>
    <submittedName>
        <fullName evidence="2">Serine/threonine-protein kinase StkP</fullName>
        <ecNumber evidence="2">2.7.11.1</ecNumber>
    </submittedName>
</protein>
<keyword evidence="2" id="KW-0418">Kinase</keyword>
<dbReference type="GO" id="GO:0005737">
    <property type="term" value="C:cytoplasm"/>
    <property type="evidence" value="ECO:0007669"/>
    <property type="project" value="TreeGrafter"/>
</dbReference>
<dbReference type="EC" id="2.7.11.1" evidence="2"/>
<dbReference type="PROSITE" id="PS50011">
    <property type="entry name" value="PROTEIN_KINASE_DOM"/>
    <property type="match status" value="1"/>
</dbReference>
<dbReference type="AlphaFoldDB" id="A0A6N2W487"/>
<dbReference type="InterPro" id="IPR053235">
    <property type="entry name" value="Ser_Thr_kinase"/>
</dbReference>
<feature type="domain" description="Protein kinase" evidence="1">
    <location>
        <begin position="9"/>
        <end position="328"/>
    </location>
</feature>
<dbReference type="EMBL" id="CACRSQ010000007">
    <property type="protein sequence ID" value="VYT35752.1"/>
    <property type="molecule type" value="Genomic_DNA"/>
</dbReference>
<gene>
    <name evidence="2" type="primary">stkP_2</name>
    <name evidence="2" type="ORF">ACLFYP115_02952</name>
</gene>
<proteinExistence type="predicted"/>
<keyword evidence="2" id="KW-0808">Transferase</keyword>
<accession>A0A6N2W487</accession>
<dbReference type="SUPFAM" id="SSF48452">
    <property type="entry name" value="TPR-like"/>
    <property type="match status" value="1"/>
</dbReference>
<dbReference type="PROSITE" id="PS00108">
    <property type="entry name" value="PROTEIN_KINASE_ST"/>
    <property type="match status" value="1"/>
</dbReference>